<gene>
    <name evidence="4" type="ORF">SAMN04489730_5175</name>
</gene>
<dbReference type="STRING" id="546364.SAMN04489730_5175"/>
<dbReference type="InterPro" id="IPR036736">
    <property type="entry name" value="ACP-like_sf"/>
</dbReference>
<dbReference type="InterPro" id="IPR006162">
    <property type="entry name" value="Ppantetheine_attach_site"/>
</dbReference>
<name>A0A1K1SB01_9PSEU</name>
<dbReference type="Proteomes" id="UP000182740">
    <property type="component" value="Unassembled WGS sequence"/>
</dbReference>
<feature type="domain" description="Carrier" evidence="3">
    <location>
        <begin position="1"/>
        <end position="78"/>
    </location>
</feature>
<organism evidence="4 5">
    <name type="scientific">Amycolatopsis australiensis</name>
    <dbReference type="NCBI Taxonomy" id="546364"/>
    <lineage>
        <taxon>Bacteria</taxon>
        <taxon>Bacillati</taxon>
        <taxon>Actinomycetota</taxon>
        <taxon>Actinomycetes</taxon>
        <taxon>Pseudonocardiales</taxon>
        <taxon>Pseudonocardiaceae</taxon>
        <taxon>Amycolatopsis</taxon>
    </lineage>
</organism>
<reference evidence="5" key="1">
    <citation type="submission" date="2016-11" db="EMBL/GenBank/DDBJ databases">
        <authorList>
            <person name="Varghese N."/>
            <person name="Submissions S."/>
        </authorList>
    </citation>
    <scope>NUCLEOTIDE SEQUENCE [LARGE SCALE GENOMIC DNA]</scope>
    <source>
        <strain evidence="5">DSM 44671</strain>
    </source>
</reference>
<dbReference type="SUPFAM" id="SSF47336">
    <property type="entry name" value="ACP-like"/>
    <property type="match status" value="1"/>
</dbReference>
<protein>
    <submittedName>
        <fullName evidence="4">Acyl carrier protein</fullName>
    </submittedName>
</protein>
<dbReference type="Gene3D" id="1.10.1200.10">
    <property type="entry name" value="ACP-like"/>
    <property type="match status" value="1"/>
</dbReference>
<accession>A0A1K1SB01</accession>
<keyword evidence="1" id="KW-0596">Phosphopantetheine</keyword>
<dbReference type="AlphaFoldDB" id="A0A1K1SB01"/>
<dbReference type="PROSITE" id="PS00012">
    <property type="entry name" value="PHOSPHOPANTETHEINE"/>
    <property type="match status" value="1"/>
</dbReference>
<keyword evidence="5" id="KW-1185">Reference proteome</keyword>
<dbReference type="InterPro" id="IPR009081">
    <property type="entry name" value="PP-bd_ACP"/>
</dbReference>
<evidence type="ECO:0000313" key="4">
    <source>
        <dbReference type="EMBL" id="SFW81410.1"/>
    </source>
</evidence>
<sequence>MDTERFDTILRKYLKNLGPQQELTADARLKDLGLNSMRAIDLLFDLEDEFGVELPDEAMTDDTFATRAALLDRVRQARDTTAGAR</sequence>
<evidence type="ECO:0000256" key="2">
    <source>
        <dbReference type="ARBA" id="ARBA00022553"/>
    </source>
</evidence>
<dbReference type="EMBL" id="FPJG01000006">
    <property type="protein sequence ID" value="SFW81410.1"/>
    <property type="molecule type" value="Genomic_DNA"/>
</dbReference>
<evidence type="ECO:0000256" key="1">
    <source>
        <dbReference type="ARBA" id="ARBA00022450"/>
    </source>
</evidence>
<dbReference type="RefSeq" id="WP_072478691.1">
    <property type="nucleotide sequence ID" value="NZ_FPJG01000006.1"/>
</dbReference>
<evidence type="ECO:0000313" key="5">
    <source>
        <dbReference type="Proteomes" id="UP000182740"/>
    </source>
</evidence>
<evidence type="ECO:0000259" key="3">
    <source>
        <dbReference type="PROSITE" id="PS50075"/>
    </source>
</evidence>
<dbReference type="PROSITE" id="PS50075">
    <property type="entry name" value="CARRIER"/>
    <property type="match status" value="1"/>
</dbReference>
<proteinExistence type="predicted"/>
<dbReference type="OrthoDB" id="2665189at2"/>
<keyword evidence="2" id="KW-0597">Phosphoprotein</keyword>
<dbReference type="Pfam" id="PF00550">
    <property type="entry name" value="PP-binding"/>
    <property type="match status" value="1"/>
</dbReference>